<dbReference type="Proteomes" id="UP001152622">
    <property type="component" value="Chromosome 3"/>
</dbReference>
<evidence type="ECO:0000256" key="1">
    <source>
        <dbReference type="ARBA" id="ARBA00005771"/>
    </source>
</evidence>
<name>A0A9Q1J886_SYNKA</name>
<dbReference type="PANTHER" id="PTHR11783">
    <property type="entry name" value="SULFOTRANSFERASE SULT"/>
    <property type="match status" value="1"/>
</dbReference>
<evidence type="ECO:0000256" key="2">
    <source>
        <dbReference type="ARBA" id="ARBA00022679"/>
    </source>
</evidence>
<dbReference type="EMBL" id="JAINUF010000003">
    <property type="protein sequence ID" value="KAJ8370893.1"/>
    <property type="molecule type" value="Genomic_DNA"/>
</dbReference>
<protein>
    <recommendedName>
        <fullName evidence="3">Sulfotransferase</fullName>
        <ecNumber evidence="3">2.8.2.-</ecNumber>
    </recommendedName>
</protein>
<evidence type="ECO:0000256" key="3">
    <source>
        <dbReference type="RuleBase" id="RU361155"/>
    </source>
</evidence>
<accession>A0A9Q1J886</accession>
<dbReference type="EC" id="2.8.2.-" evidence="3"/>
<sequence>MCRTSRQNLMIFSLQHIPKQVRPGCLTCWTFCILGSPPQSAGPRCPSMRESRSWRSMSKILPQIVYVARNAKDNVVSFFHFDRMNNAQPEPGDWPSFLQRFQEGKMAWGSWYDHVKGWWEKKQLYPKLLYLHYEDLAEDMDREMDRMCSFLGLCPTEEERHQVKEEVQFDAMKKNSMTNYSTFSVMDFKISPFMRKGKVGDWKNHFTVYQNEQFDTEYQKKMMNTTLRFRTDI</sequence>
<feature type="domain" description="Sulfotransferase" evidence="4">
    <location>
        <begin position="62"/>
        <end position="225"/>
    </location>
</feature>
<evidence type="ECO:0000313" key="6">
    <source>
        <dbReference type="Proteomes" id="UP001152622"/>
    </source>
</evidence>
<dbReference type="Gene3D" id="3.40.50.300">
    <property type="entry name" value="P-loop containing nucleotide triphosphate hydrolases"/>
    <property type="match status" value="1"/>
</dbReference>
<keyword evidence="2 3" id="KW-0808">Transferase</keyword>
<dbReference type="InterPro" id="IPR027417">
    <property type="entry name" value="P-loop_NTPase"/>
</dbReference>
<comment type="similarity">
    <text evidence="1 3">Belongs to the sulfotransferase 1 family.</text>
</comment>
<dbReference type="InterPro" id="IPR000863">
    <property type="entry name" value="Sulfotransferase_dom"/>
</dbReference>
<dbReference type="AlphaFoldDB" id="A0A9Q1J886"/>
<evidence type="ECO:0000313" key="5">
    <source>
        <dbReference type="EMBL" id="KAJ8370893.1"/>
    </source>
</evidence>
<evidence type="ECO:0000259" key="4">
    <source>
        <dbReference type="Pfam" id="PF00685"/>
    </source>
</evidence>
<keyword evidence="6" id="KW-1185">Reference proteome</keyword>
<dbReference type="GO" id="GO:0008146">
    <property type="term" value="F:sulfotransferase activity"/>
    <property type="evidence" value="ECO:0007669"/>
    <property type="project" value="InterPro"/>
</dbReference>
<dbReference type="SUPFAM" id="SSF52540">
    <property type="entry name" value="P-loop containing nucleoside triphosphate hydrolases"/>
    <property type="match status" value="1"/>
</dbReference>
<proteinExistence type="inferred from homology"/>
<dbReference type="Pfam" id="PF00685">
    <property type="entry name" value="Sulfotransfer_1"/>
    <property type="match status" value="1"/>
</dbReference>
<comment type="caution">
    <text evidence="5">The sequence shown here is derived from an EMBL/GenBank/DDBJ whole genome shotgun (WGS) entry which is preliminary data.</text>
</comment>
<organism evidence="5 6">
    <name type="scientific">Synaphobranchus kaupii</name>
    <name type="common">Kaup's arrowtooth eel</name>
    <dbReference type="NCBI Taxonomy" id="118154"/>
    <lineage>
        <taxon>Eukaryota</taxon>
        <taxon>Metazoa</taxon>
        <taxon>Chordata</taxon>
        <taxon>Craniata</taxon>
        <taxon>Vertebrata</taxon>
        <taxon>Euteleostomi</taxon>
        <taxon>Actinopterygii</taxon>
        <taxon>Neopterygii</taxon>
        <taxon>Teleostei</taxon>
        <taxon>Anguilliformes</taxon>
        <taxon>Synaphobranchidae</taxon>
        <taxon>Synaphobranchus</taxon>
    </lineage>
</organism>
<reference evidence="5" key="1">
    <citation type="journal article" date="2023" name="Science">
        <title>Genome structures resolve the early diversification of teleost fishes.</title>
        <authorList>
            <person name="Parey E."/>
            <person name="Louis A."/>
            <person name="Montfort J."/>
            <person name="Bouchez O."/>
            <person name="Roques C."/>
            <person name="Iampietro C."/>
            <person name="Lluch J."/>
            <person name="Castinel A."/>
            <person name="Donnadieu C."/>
            <person name="Desvignes T."/>
            <person name="Floi Bucao C."/>
            <person name="Jouanno E."/>
            <person name="Wen M."/>
            <person name="Mejri S."/>
            <person name="Dirks R."/>
            <person name="Jansen H."/>
            <person name="Henkel C."/>
            <person name="Chen W.J."/>
            <person name="Zahm M."/>
            <person name="Cabau C."/>
            <person name="Klopp C."/>
            <person name="Thompson A.W."/>
            <person name="Robinson-Rechavi M."/>
            <person name="Braasch I."/>
            <person name="Lecointre G."/>
            <person name="Bobe J."/>
            <person name="Postlethwait J.H."/>
            <person name="Berthelot C."/>
            <person name="Roest Crollius H."/>
            <person name="Guiguen Y."/>
        </authorList>
    </citation>
    <scope>NUCLEOTIDE SEQUENCE</scope>
    <source>
        <strain evidence="5">WJC10195</strain>
    </source>
</reference>
<dbReference type="OrthoDB" id="205623at2759"/>
<gene>
    <name evidence="5" type="ORF">SKAU_G00109210</name>
</gene>